<gene>
    <name evidence="1" type="ORF">BN146_08275</name>
</gene>
<evidence type="ECO:0000313" key="2">
    <source>
        <dbReference type="Proteomes" id="UP000009325"/>
    </source>
</evidence>
<dbReference type="EMBL" id="CALZ01000126">
    <property type="protein sequence ID" value="CCK84217.1"/>
    <property type="molecule type" value="Genomic_DNA"/>
</dbReference>
<evidence type="ECO:0000313" key="1">
    <source>
        <dbReference type="EMBL" id="CCK84217.1"/>
    </source>
</evidence>
<name>K0NG08_9LACO</name>
<accession>K0NG08</accession>
<dbReference type="AlphaFoldDB" id="K0NG08"/>
<comment type="caution">
    <text evidence="1">The sequence shown here is derived from an EMBL/GenBank/DDBJ whole genome shotgun (WGS) entry which is preliminary data.</text>
</comment>
<proteinExistence type="predicted"/>
<dbReference type="Proteomes" id="UP000009325">
    <property type="component" value="Unassembled WGS sequence"/>
</dbReference>
<reference evidence="1 2" key="1">
    <citation type="submission" date="2012-08" db="EMBL/GenBank/DDBJ databases">
        <title>Draft Genome Sequences of Lactobacillus equicursoris CIP 110162T, isolated from thoroughbred racehorse feces and Lactobacillus sp. CRBIP 24.137 isolated from urine of human.</title>
        <authorList>
            <person name="Cousin S."/>
            <person name="Loux V."/>
            <person name="Ma L."/>
            <person name="Creno S."/>
            <person name="Clermont D."/>
            <person name="Bizet C."/>
            <person name="Bouchier C."/>
        </authorList>
    </citation>
    <scope>NUCLEOTIDE SEQUENCE [LARGE SCALE GENOMIC DNA]</scope>
    <source>
        <strain evidence="1 2">66c</strain>
    </source>
</reference>
<organism evidence="1 2">
    <name type="scientific">Lactobacillus equicursoris 66c</name>
    <dbReference type="NCBI Taxonomy" id="872326"/>
    <lineage>
        <taxon>Bacteria</taxon>
        <taxon>Bacillati</taxon>
        <taxon>Bacillota</taxon>
        <taxon>Bacilli</taxon>
        <taxon>Lactobacillales</taxon>
        <taxon>Lactobacillaceae</taxon>
        <taxon>Lactobacillus</taxon>
    </lineage>
</organism>
<sequence length="30" mass="3322">MPVPRGKKTHPLMNRDASFSVSELIVKLLG</sequence>
<protein>
    <submittedName>
        <fullName evidence="1">Uncharacterized protein</fullName>
    </submittedName>
</protein>